<dbReference type="EMBL" id="MTSM01000001">
    <property type="protein sequence ID" value="OPX57035.1"/>
    <property type="molecule type" value="Genomic_DNA"/>
</dbReference>
<dbReference type="Pfam" id="PF06629">
    <property type="entry name" value="MipA"/>
    <property type="match status" value="1"/>
</dbReference>
<evidence type="ECO:0000256" key="4">
    <source>
        <dbReference type="ARBA" id="ARBA00023136"/>
    </source>
</evidence>
<evidence type="ECO:0000256" key="1">
    <source>
        <dbReference type="ARBA" id="ARBA00004442"/>
    </source>
</evidence>
<feature type="chain" id="PRO_5012029701" description="Structural protein MipA" evidence="6">
    <location>
        <begin position="36"/>
        <end position="260"/>
    </location>
</feature>
<evidence type="ECO:0000313" key="7">
    <source>
        <dbReference type="EMBL" id="OPX57035.1"/>
    </source>
</evidence>
<evidence type="ECO:0008006" key="9">
    <source>
        <dbReference type="Google" id="ProtNLM"/>
    </source>
</evidence>
<evidence type="ECO:0000256" key="5">
    <source>
        <dbReference type="ARBA" id="ARBA00023237"/>
    </source>
</evidence>
<reference evidence="7 8" key="1">
    <citation type="submission" date="2017-01" db="EMBL/GenBank/DDBJ databases">
        <title>Genome Sequencing of a Marine Spirillum, Oceanospirillum multiglobuliferum ATCC 33336, from Japan.</title>
        <authorList>
            <person name="Carney J.G."/>
            <person name="Trachtenberg A.M."/>
            <person name="Rheaume B.A."/>
            <person name="Linnane J.D."/>
            <person name="Pitts N.L."/>
            <person name="Mykles D.L."/>
            <person name="Maclea K.S."/>
        </authorList>
    </citation>
    <scope>NUCLEOTIDE SEQUENCE [LARGE SCALE GENOMIC DNA]</scope>
    <source>
        <strain evidence="7 8">ATCC 33336</strain>
    </source>
</reference>
<evidence type="ECO:0000256" key="3">
    <source>
        <dbReference type="ARBA" id="ARBA00022729"/>
    </source>
</evidence>
<dbReference type="InterPro" id="IPR010583">
    <property type="entry name" value="MipA"/>
</dbReference>
<dbReference type="GO" id="GO:0009279">
    <property type="term" value="C:cell outer membrane"/>
    <property type="evidence" value="ECO:0007669"/>
    <property type="project" value="UniProtKB-SubCell"/>
</dbReference>
<dbReference type="AlphaFoldDB" id="A0A1T4QZ95"/>
<keyword evidence="8" id="KW-1185">Reference proteome</keyword>
<proteinExistence type="inferred from homology"/>
<keyword evidence="5" id="KW-0998">Cell outer membrane</keyword>
<comment type="caution">
    <text evidence="7">The sequence shown here is derived from an EMBL/GenBank/DDBJ whole genome shotgun (WGS) entry which is preliminary data.</text>
</comment>
<feature type="signal peptide" evidence="6">
    <location>
        <begin position="1"/>
        <end position="35"/>
    </location>
</feature>
<dbReference type="Proteomes" id="UP000191418">
    <property type="component" value="Unassembled WGS sequence"/>
</dbReference>
<dbReference type="OrthoDB" id="8562138at2"/>
<evidence type="ECO:0000256" key="2">
    <source>
        <dbReference type="ARBA" id="ARBA00005722"/>
    </source>
</evidence>
<name>A0A1T4QZ95_9GAMM</name>
<gene>
    <name evidence="7" type="ORF">BTE48_00975</name>
</gene>
<dbReference type="STRING" id="64969.SAMN02745127_02107"/>
<protein>
    <recommendedName>
        <fullName evidence="9">Structural protein MipA</fullName>
    </recommendedName>
</protein>
<evidence type="ECO:0000313" key="8">
    <source>
        <dbReference type="Proteomes" id="UP000191418"/>
    </source>
</evidence>
<dbReference type="PANTHER" id="PTHR38776:SF1">
    <property type="entry name" value="MLTA-INTERACTING PROTEIN-RELATED"/>
    <property type="match status" value="1"/>
</dbReference>
<dbReference type="PANTHER" id="PTHR38776">
    <property type="entry name" value="MLTA-INTERACTING PROTEIN-RELATED"/>
    <property type="match status" value="1"/>
</dbReference>
<dbReference type="RefSeq" id="WP_078745688.1">
    <property type="nucleotide sequence ID" value="NZ_FUXG01000013.1"/>
</dbReference>
<comment type="subcellular location">
    <subcellularLocation>
        <location evidence="1">Cell outer membrane</location>
    </subcellularLocation>
</comment>
<keyword evidence="4" id="KW-0472">Membrane</keyword>
<evidence type="ECO:0000256" key="6">
    <source>
        <dbReference type="SAM" id="SignalP"/>
    </source>
</evidence>
<keyword evidence="3 6" id="KW-0732">Signal</keyword>
<sequence>MRVKEVRRAKIMKNSLLYTALLSSALTLPSATAYAGQWTLGLGAIGMEEIYHGQNESYTLFPVITYETENLSVGVEGAFYQFYGDENSPLGLYTGIGISGNGYDSGDATILKGMKTRHDGVDLSLGSEFDLGVASLSAAVAGDISGHHNGFKMSIGLESSLPVNRYLIVAPSIKMEALSKDYVDYYFGVNDSEATVARSAYKGKDTVNTSASLGFITPLTEEWLIVNQLAYTWLGDAISDSPLIKRDKVFSGTIMTTYTF</sequence>
<organism evidence="7 8">
    <name type="scientific">Oceanospirillum multiglobuliferum</name>
    <dbReference type="NCBI Taxonomy" id="64969"/>
    <lineage>
        <taxon>Bacteria</taxon>
        <taxon>Pseudomonadati</taxon>
        <taxon>Pseudomonadota</taxon>
        <taxon>Gammaproteobacteria</taxon>
        <taxon>Oceanospirillales</taxon>
        <taxon>Oceanospirillaceae</taxon>
        <taxon>Oceanospirillum</taxon>
    </lineage>
</organism>
<comment type="similarity">
    <text evidence="2">Belongs to the MipA/OmpV family.</text>
</comment>
<accession>A0A1T4QZ95</accession>